<protein>
    <recommendedName>
        <fullName evidence="10">Nucleoporin SEH1</fullName>
    </recommendedName>
</protein>
<proteinExistence type="inferred from homology"/>
<dbReference type="InterPro" id="IPR001680">
    <property type="entry name" value="WD40_rpt"/>
</dbReference>
<dbReference type="SUPFAM" id="SSF50978">
    <property type="entry name" value="WD40 repeat-like"/>
    <property type="match status" value="1"/>
</dbReference>
<keyword evidence="9" id="KW-1185">Reference proteome</keyword>
<evidence type="ECO:0000256" key="1">
    <source>
        <dbReference type="ARBA" id="ARBA00004259"/>
    </source>
</evidence>
<dbReference type="GO" id="GO:0031080">
    <property type="term" value="C:nuclear pore outer ring"/>
    <property type="evidence" value="ECO:0007669"/>
    <property type="project" value="TreeGrafter"/>
</dbReference>
<dbReference type="Proteomes" id="UP000031737">
    <property type="component" value="Unassembled WGS sequence"/>
</dbReference>
<keyword evidence="3" id="KW-0813">Transport</keyword>
<evidence type="ECO:0000256" key="6">
    <source>
        <dbReference type="ARBA" id="ARBA00022927"/>
    </source>
</evidence>
<comment type="subcellular location">
    <subcellularLocation>
        <location evidence="1">Nucleus envelope</location>
    </subcellularLocation>
</comment>
<keyword evidence="4" id="KW-0853">WD repeat</keyword>
<accession>A0A061J418</accession>
<evidence type="ECO:0008006" key="10">
    <source>
        <dbReference type="Google" id="ProtNLM"/>
    </source>
</evidence>
<dbReference type="GO" id="GO:0034198">
    <property type="term" value="P:cellular response to amino acid starvation"/>
    <property type="evidence" value="ECO:0007669"/>
    <property type="project" value="TreeGrafter"/>
</dbReference>
<dbReference type="GO" id="GO:0035859">
    <property type="term" value="C:Seh1-associated complex"/>
    <property type="evidence" value="ECO:0007669"/>
    <property type="project" value="TreeGrafter"/>
</dbReference>
<dbReference type="InterPro" id="IPR015943">
    <property type="entry name" value="WD40/YVTN_repeat-like_dom_sf"/>
</dbReference>
<evidence type="ECO:0000313" key="9">
    <source>
        <dbReference type="Proteomes" id="UP000031737"/>
    </source>
</evidence>
<reference evidence="8 9" key="1">
    <citation type="submission" date="2013-07" db="EMBL/GenBank/DDBJ databases">
        <authorList>
            <person name="Stoco P.H."/>
            <person name="Wagner G."/>
            <person name="Gerber A."/>
            <person name="Zaha A."/>
            <person name="Thompson C."/>
            <person name="Bartholomeu D.C."/>
            <person name="Luckemeyer D.D."/>
            <person name="Bahia D."/>
            <person name="Loreto E."/>
            <person name="Prestes E.B."/>
            <person name="Lima F.M."/>
            <person name="Rodrigues-Luiz G."/>
            <person name="Vallejo G.A."/>
            <person name="Filho J.F."/>
            <person name="Monteiro K.M."/>
            <person name="Tyler K.M."/>
            <person name="de Almeida L.G."/>
            <person name="Ortiz M.F."/>
            <person name="Siervo M.A."/>
            <person name="de Moraes M.H."/>
            <person name="Cunha O.L."/>
            <person name="Mendonca-Neto R."/>
            <person name="Silva R."/>
            <person name="Teixeira S.M."/>
            <person name="Murta S.M."/>
            <person name="Sincero T.C."/>
            <person name="Mendes T.A."/>
            <person name="Urmenyi T.P."/>
            <person name="Silva V.G."/>
            <person name="da Rocha W.D."/>
            <person name="Andersson B."/>
            <person name="Romanha A.J."/>
            <person name="Steindel M."/>
            <person name="de Vasconcelos A.T."/>
            <person name="Grisard E.C."/>
        </authorList>
    </citation>
    <scope>NUCLEOTIDE SEQUENCE [LARGE SCALE GENOMIC DNA]</scope>
    <source>
        <strain evidence="8 9">SC58</strain>
    </source>
</reference>
<keyword evidence="6" id="KW-0653">Protein transport</keyword>
<evidence type="ECO:0000313" key="8">
    <source>
        <dbReference type="EMBL" id="ESL09589.1"/>
    </source>
</evidence>
<dbReference type="PANTHER" id="PTHR11024">
    <property type="entry name" value="NUCLEAR PORE COMPLEX PROTEIN SEC13 / SEH1 FAMILY MEMBER"/>
    <property type="match status" value="1"/>
</dbReference>
<evidence type="ECO:0000256" key="3">
    <source>
        <dbReference type="ARBA" id="ARBA00022448"/>
    </source>
</evidence>
<gene>
    <name evidence="8" type="ORF">TRSC58_02688</name>
</gene>
<dbReference type="EMBL" id="AUPL01002688">
    <property type="protein sequence ID" value="ESL09589.1"/>
    <property type="molecule type" value="Genomic_DNA"/>
</dbReference>
<organism evidence="8 9">
    <name type="scientific">Trypanosoma rangeli SC58</name>
    <dbReference type="NCBI Taxonomy" id="429131"/>
    <lineage>
        <taxon>Eukaryota</taxon>
        <taxon>Discoba</taxon>
        <taxon>Euglenozoa</taxon>
        <taxon>Kinetoplastea</taxon>
        <taxon>Metakinetoplastina</taxon>
        <taxon>Trypanosomatida</taxon>
        <taxon>Trypanosomatidae</taxon>
        <taxon>Trypanosoma</taxon>
        <taxon>Herpetosoma</taxon>
    </lineage>
</organism>
<evidence type="ECO:0000256" key="7">
    <source>
        <dbReference type="ARBA" id="ARBA00023242"/>
    </source>
</evidence>
<dbReference type="AlphaFoldDB" id="A0A061J418"/>
<dbReference type="GO" id="GO:1904263">
    <property type="term" value="P:positive regulation of TORC1 signaling"/>
    <property type="evidence" value="ECO:0007669"/>
    <property type="project" value="TreeGrafter"/>
</dbReference>
<evidence type="ECO:0000256" key="4">
    <source>
        <dbReference type="ARBA" id="ARBA00022574"/>
    </source>
</evidence>
<dbReference type="SMART" id="SM00320">
    <property type="entry name" value="WD40"/>
    <property type="match status" value="4"/>
</dbReference>
<sequence>MCSCKTAHRTFVHHMALDPSGVLLATCSSDKEVNIFYRNSLVGEPGAWTLCCVLKDHVATVTRAAWCLHREHGPLLATAGADRWFYVYKIILRMQGGKMVCNAVKYSVIRGFEKDVITDVAFIPFEQHRILRLSTASLDGWIRLYDIQPVQFLCVSKITQETQTGRDVDTRRGGITSIAWFPSSADEGRALAIGCMNGAFYLYRSSKDCEKFERVRSALPERADTSIHHIVWAPCVGRPFQLLAICCRSSVYIVRLNCVSPVLESYDCDVFRWPRGAACAAWSRSASLLYLINDDDASEMTLLQAKDPSDHQSWREVPHDFF</sequence>
<name>A0A061J418_TRYRA</name>
<dbReference type="VEuPathDB" id="TriTrypDB:TRSC58_02688"/>
<comment type="caution">
    <text evidence="8">The sequence shown here is derived from an EMBL/GenBank/DDBJ whole genome shotgun (WGS) entry which is preliminary data.</text>
</comment>
<dbReference type="InterPro" id="IPR036322">
    <property type="entry name" value="WD40_repeat_dom_sf"/>
</dbReference>
<comment type="similarity">
    <text evidence="2">Belongs to the WD repeat SEC13 family.</text>
</comment>
<keyword evidence="5" id="KW-0677">Repeat</keyword>
<dbReference type="Pfam" id="PF00400">
    <property type="entry name" value="WD40"/>
    <property type="match status" value="2"/>
</dbReference>
<dbReference type="OrthoDB" id="364224at2759"/>
<keyword evidence="7" id="KW-0539">Nucleus</keyword>
<evidence type="ECO:0000256" key="5">
    <source>
        <dbReference type="ARBA" id="ARBA00022737"/>
    </source>
</evidence>
<dbReference type="Gene3D" id="2.130.10.10">
    <property type="entry name" value="YVTN repeat-like/Quinoprotein amine dehydrogenase"/>
    <property type="match status" value="1"/>
</dbReference>
<dbReference type="GO" id="GO:0015031">
    <property type="term" value="P:protein transport"/>
    <property type="evidence" value="ECO:0007669"/>
    <property type="project" value="UniProtKB-KW"/>
</dbReference>
<dbReference type="InterPro" id="IPR037363">
    <property type="entry name" value="Sec13/Seh1_fam"/>
</dbReference>
<evidence type="ECO:0000256" key="2">
    <source>
        <dbReference type="ARBA" id="ARBA00010102"/>
    </source>
</evidence>
<dbReference type="GO" id="GO:0005198">
    <property type="term" value="F:structural molecule activity"/>
    <property type="evidence" value="ECO:0007669"/>
    <property type="project" value="InterPro"/>
</dbReference>
<dbReference type="PANTHER" id="PTHR11024:SF3">
    <property type="entry name" value="NUCLEOPORIN SEH1"/>
    <property type="match status" value="1"/>
</dbReference>